<protein>
    <submittedName>
        <fullName evidence="1">Uncharacterized protein</fullName>
    </submittedName>
</protein>
<proteinExistence type="predicted"/>
<sequence length="136" mass="14746">MTDSLDQQWRLIADALRAAAAPGTCETCATGVARDGARQCLACRDREADADAHIDAQQRMAARRAMVDADRELDAADRLLSVATAAGWLQRQGVSAPATTVRYWVKRGHLPSQRTSRGHLVVSVSTLRAFAAQPQF</sequence>
<reference evidence="1" key="1">
    <citation type="submission" date="2020-05" db="EMBL/GenBank/DDBJ databases">
        <authorList>
            <person name="Chiriac C."/>
            <person name="Salcher M."/>
            <person name="Ghai R."/>
            <person name="Kavagutti S V."/>
        </authorList>
    </citation>
    <scope>NUCLEOTIDE SEQUENCE</scope>
</reference>
<organism evidence="1">
    <name type="scientific">uncultured Caudovirales phage</name>
    <dbReference type="NCBI Taxonomy" id="2100421"/>
    <lineage>
        <taxon>Viruses</taxon>
        <taxon>Duplodnaviria</taxon>
        <taxon>Heunggongvirae</taxon>
        <taxon>Uroviricota</taxon>
        <taxon>Caudoviricetes</taxon>
        <taxon>Peduoviridae</taxon>
        <taxon>Maltschvirus</taxon>
        <taxon>Maltschvirus maltsch</taxon>
    </lineage>
</organism>
<dbReference type="Gene3D" id="1.10.1660.10">
    <property type="match status" value="1"/>
</dbReference>
<accession>A0A6J5RCX4</accession>
<evidence type="ECO:0000313" key="1">
    <source>
        <dbReference type="EMBL" id="CAB4192326.1"/>
    </source>
</evidence>
<gene>
    <name evidence="1" type="ORF">UFOVP1236_26</name>
</gene>
<dbReference type="EMBL" id="LR797190">
    <property type="protein sequence ID" value="CAB4192326.1"/>
    <property type="molecule type" value="Genomic_DNA"/>
</dbReference>
<name>A0A6J5RCX4_9CAUD</name>